<keyword evidence="9" id="KW-0479">Metal-binding</keyword>
<comment type="subunit">
    <text evidence="19">Homodimer. The monomeric form is inactive while the homodimer is active.</text>
</comment>
<dbReference type="PANTHER" id="PTHR12053:SF3">
    <property type="entry name" value="CARBOXYPEPTIDASE Q"/>
    <property type="match status" value="1"/>
</dbReference>
<evidence type="ECO:0000256" key="10">
    <source>
        <dbReference type="ARBA" id="ARBA00022729"/>
    </source>
</evidence>
<dbReference type="InterPro" id="IPR007484">
    <property type="entry name" value="Peptidase_M28"/>
</dbReference>
<evidence type="ECO:0000256" key="2">
    <source>
        <dbReference type="ARBA" id="ARBA00004371"/>
    </source>
</evidence>
<dbReference type="GO" id="GO:0005576">
    <property type="term" value="C:extracellular region"/>
    <property type="evidence" value="ECO:0007669"/>
    <property type="project" value="UniProtKB-SubCell"/>
</dbReference>
<evidence type="ECO:0000256" key="12">
    <source>
        <dbReference type="ARBA" id="ARBA00022824"/>
    </source>
</evidence>
<keyword evidence="14" id="KW-0333">Golgi apparatus</keyword>
<evidence type="ECO:0000256" key="11">
    <source>
        <dbReference type="ARBA" id="ARBA00022801"/>
    </source>
</evidence>
<dbReference type="Proteomes" id="UP000220034">
    <property type="component" value="Unassembled WGS sequence"/>
</dbReference>
<name>A0A2C9CSI5_9RHOB</name>
<evidence type="ECO:0000256" key="13">
    <source>
        <dbReference type="ARBA" id="ARBA00022833"/>
    </source>
</evidence>
<dbReference type="RefSeq" id="WP_097929881.1">
    <property type="nucleotide sequence ID" value="NZ_OCTN01000004.1"/>
</dbReference>
<evidence type="ECO:0000259" key="22">
    <source>
        <dbReference type="Pfam" id="PF04389"/>
    </source>
</evidence>
<evidence type="ECO:0000256" key="17">
    <source>
        <dbReference type="ARBA" id="ARBA00023180"/>
    </source>
</evidence>
<evidence type="ECO:0000256" key="16">
    <source>
        <dbReference type="ARBA" id="ARBA00023145"/>
    </source>
</evidence>
<evidence type="ECO:0000259" key="21">
    <source>
        <dbReference type="Pfam" id="PF02225"/>
    </source>
</evidence>
<dbReference type="SUPFAM" id="SSF52025">
    <property type="entry name" value="PA domain"/>
    <property type="match status" value="1"/>
</dbReference>
<keyword evidence="12" id="KW-0256">Endoplasmic reticulum</keyword>
<feature type="domain" description="PA" evidence="21">
    <location>
        <begin position="94"/>
        <end position="199"/>
    </location>
</feature>
<evidence type="ECO:0000256" key="19">
    <source>
        <dbReference type="ARBA" id="ARBA00025833"/>
    </source>
</evidence>
<evidence type="ECO:0000256" key="5">
    <source>
        <dbReference type="ARBA" id="ARBA00014116"/>
    </source>
</evidence>
<evidence type="ECO:0000256" key="1">
    <source>
        <dbReference type="ARBA" id="ARBA00004240"/>
    </source>
</evidence>
<evidence type="ECO:0000256" key="3">
    <source>
        <dbReference type="ARBA" id="ARBA00004555"/>
    </source>
</evidence>
<dbReference type="Pfam" id="PF02225">
    <property type="entry name" value="PA"/>
    <property type="match status" value="1"/>
</dbReference>
<dbReference type="GO" id="GO:0004180">
    <property type="term" value="F:carboxypeptidase activity"/>
    <property type="evidence" value="ECO:0007669"/>
    <property type="project" value="UniProtKB-KW"/>
</dbReference>
<evidence type="ECO:0000256" key="4">
    <source>
        <dbReference type="ARBA" id="ARBA00004613"/>
    </source>
</evidence>
<keyword evidence="17" id="KW-0325">Glycoprotein</keyword>
<evidence type="ECO:0000256" key="14">
    <source>
        <dbReference type="ARBA" id="ARBA00023034"/>
    </source>
</evidence>
<keyword evidence="6" id="KW-0964">Secreted</keyword>
<evidence type="ECO:0000256" key="6">
    <source>
        <dbReference type="ARBA" id="ARBA00022525"/>
    </source>
</evidence>
<dbReference type="PANTHER" id="PTHR12053">
    <property type="entry name" value="PROTEASE FAMILY M28 PLASMA GLUTAMATE CARBOXYPEPTIDASE-RELATED"/>
    <property type="match status" value="1"/>
</dbReference>
<dbReference type="OrthoDB" id="9769665at2"/>
<keyword evidence="7" id="KW-0121">Carboxypeptidase</keyword>
<dbReference type="Gene3D" id="3.50.30.30">
    <property type="match status" value="1"/>
</dbReference>
<organism evidence="23 24">
    <name type="scientific">Pontivivens marinum</name>
    <dbReference type="NCBI Taxonomy" id="1690039"/>
    <lineage>
        <taxon>Bacteria</taxon>
        <taxon>Pseudomonadati</taxon>
        <taxon>Pseudomonadota</taxon>
        <taxon>Alphaproteobacteria</taxon>
        <taxon>Rhodobacterales</taxon>
        <taxon>Paracoccaceae</taxon>
        <taxon>Pontivivens</taxon>
    </lineage>
</organism>
<protein>
    <recommendedName>
        <fullName evidence="5">Carboxypeptidase Q</fullName>
    </recommendedName>
    <alternativeName>
        <fullName evidence="20">Plasma glutamate carboxypeptidase</fullName>
    </alternativeName>
</protein>
<gene>
    <name evidence="23" type="ORF">SAMN06273572_10414</name>
</gene>
<dbReference type="GO" id="GO:0046872">
    <property type="term" value="F:metal ion binding"/>
    <property type="evidence" value="ECO:0007669"/>
    <property type="project" value="UniProtKB-KW"/>
</dbReference>
<evidence type="ECO:0000256" key="8">
    <source>
        <dbReference type="ARBA" id="ARBA00022670"/>
    </source>
</evidence>
<dbReference type="GO" id="GO:0005764">
    <property type="term" value="C:lysosome"/>
    <property type="evidence" value="ECO:0007669"/>
    <property type="project" value="UniProtKB-SubCell"/>
</dbReference>
<evidence type="ECO:0000256" key="20">
    <source>
        <dbReference type="ARBA" id="ARBA00033328"/>
    </source>
</evidence>
<dbReference type="GO" id="GO:0070573">
    <property type="term" value="F:metallodipeptidase activity"/>
    <property type="evidence" value="ECO:0007669"/>
    <property type="project" value="InterPro"/>
</dbReference>
<reference evidence="24" key="1">
    <citation type="submission" date="2017-09" db="EMBL/GenBank/DDBJ databases">
        <authorList>
            <person name="Varghese N."/>
            <person name="Submissions S."/>
        </authorList>
    </citation>
    <scope>NUCLEOTIDE SEQUENCE [LARGE SCALE GENOMIC DNA]</scope>
    <source>
        <strain evidence="24">C7</strain>
    </source>
</reference>
<dbReference type="InterPro" id="IPR046450">
    <property type="entry name" value="PA_dom_sf"/>
</dbReference>
<keyword evidence="24" id="KW-1185">Reference proteome</keyword>
<evidence type="ECO:0000256" key="7">
    <source>
        <dbReference type="ARBA" id="ARBA00022645"/>
    </source>
</evidence>
<evidence type="ECO:0000256" key="15">
    <source>
        <dbReference type="ARBA" id="ARBA00023049"/>
    </source>
</evidence>
<evidence type="ECO:0000256" key="18">
    <source>
        <dbReference type="ARBA" id="ARBA00023228"/>
    </source>
</evidence>
<accession>A0A2C9CSI5</accession>
<dbReference type="EMBL" id="OCTN01000004">
    <property type="protein sequence ID" value="SOH94316.1"/>
    <property type="molecule type" value="Genomic_DNA"/>
</dbReference>
<feature type="domain" description="Peptidase M28" evidence="22">
    <location>
        <begin position="227"/>
        <end position="419"/>
    </location>
</feature>
<keyword evidence="18" id="KW-0458">Lysosome</keyword>
<keyword evidence="8" id="KW-0645">Protease</keyword>
<dbReference type="Gene3D" id="3.40.630.10">
    <property type="entry name" value="Zn peptidases"/>
    <property type="match status" value="1"/>
</dbReference>
<evidence type="ECO:0000313" key="23">
    <source>
        <dbReference type="EMBL" id="SOH94316.1"/>
    </source>
</evidence>
<keyword evidence="10" id="KW-0732">Signal</keyword>
<comment type="subcellular location">
    <subcellularLocation>
        <location evidence="1">Endoplasmic reticulum</location>
    </subcellularLocation>
    <subcellularLocation>
        <location evidence="3">Golgi apparatus</location>
    </subcellularLocation>
    <subcellularLocation>
        <location evidence="2">Lysosome</location>
    </subcellularLocation>
    <subcellularLocation>
        <location evidence="4">Secreted</location>
    </subcellularLocation>
</comment>
<keyword evidence="11" id="KW-0378">Hydrolase</keyword>
<evidence type="ECO:0000313" key="24">
    <source>
        <dbReference type="Proteomes" id="UP000220034"/>
    </source>
</evidence>
<proteinExistence type="predicted"/>
<dbReference type="GO" id="GO:0006508">
    <property type="term" value="P:proteolysis"/>
    <property type="evidence" value="ECO:0007669"/>
    <property type="project" value="UniProtKB-KW"/>
</dbReference>
<dbReference type="SUPFAM" id="SSF53187">
    <property type="entry name" value="Zn-dependent exopeptidases"/>
    <property type="match status" value="1"/>
</dbReference>
<keyword evidence="13" id="KW-0862">Zinc</keyword>
<keyword evidence="16" id="KW-0865">Zymogen</keyword>
<dbReference type="AlphaFoldDB" id="A0A2C9CSI5"/>
<keyword evidence="15" id="KW-0482">Metalloprotease</keyword>
<dbReference type="InterPro" id="IPR003137">
    <property type="entry name" value="PA_domain"/>
</dbReference>
<dbReference type="Pfam" id="PF04389">
    <property type="entry name" value="Peptidase_M28"/>
    <property type="match status" value="1"/>
</dbReference>
<sequence>MLDSRIKTAIDQVSDAAPWALVEHFSTFPRWKPEDVAEAASDIARRLDEVGVPCELLNANLYLSIPYDASVEANGVTYTAKPLAYAKSIPEGLTGTLVHVPGTLAASTASFYDKNRKNESDADAERLRGKIVLTDGFANPQKVLEFQQKGAIGVIAVNPGVDRHWGICSSIWGTPDLDGLPRKPMIPVAAVSNPDGAALVELAQSGGTVTLKTRLEEGWFSSPVPVVNITGSEEAEKFVLLHGHYDSWDVGVGDNATGDAAMLEIARVLWANKDNLRRSVRIAWWPGHSTGRYAGSAWFADAFAIDLDENCVAQVNCDSPGCRWADTYENVAWMSETEAFCKDVIRDATGLESSGERPLRAGDYSFNNIGLTSFFMLSSTMSEEKRKEMEYYTVGGCGGNIAWHTENDVMEIADKNVLMRDIKLYLAAVMSVANAPILPFDWRNTAAEFEATLGKYTQQAGADAALLEPVSTALSAFSTALDTFYTNAPTMPQATANDAIQSLARILVPLNYTRGPRFGHDPALPVPALPLLAVATQIGELPENQQGFARTQLVRGVNRTVAALRAATRLVSQ</sequence>
<dbReference type="InterPro" id="IPR039866">
    <property type="entry name" value="CPQ"/>
</dbReference>
<evidence type="ECO:0000256" key="9">
    <source>
        <dbReference type="ARBA" id="ARBA00022723"/>
    </source>
</evidence>